<keyword evidence="8" id="KW-0614">Plasmid</keyword>
<evidence type="ECO:0000256" key="3">
    <source>
        <dbReference type="ARBA" id="ARBA00022475"/>
    </source>
</evidence>
<dbReference type="InterPro" id="IPR048279">
    <property type="entry name" value="MdtK-like"/>
</dbReference>
<accession>A0AAF1KSH8</accession>
<feature type="transmembrane region" description="Helical" evidence="7">
    <location>
        <begin position="177"/>
        <end position="202"/>
    </location>
</feature>
<feature type="transmembrane region" description="Helical" evidence="7">
    <location>
        <begin position="373"/>
        <end position="394"/>
    </location>
</feature>
<keyword evidence="2" id="KW-0813">Transport</keyword>
<evidence type="ECO:0000256" key="5">
    <source>
        <dbReference type="ARBA" id="ARBA00022989"/>
    </source>
</evidence>
<dbReference type="AlphaFoldDB" id="A0AAF1KSH8"/>
<dbReference type="GO" id="GO:0005886">
    <property type="term" value="C:plasma membrane"/>
    <property type="evidence" value="ECO:0007669"/>
    <property type="project" value="UniProtKB-SubCell"/>
</dbReference>
<dbReference type="InterPro" id="IPR052031">
    <property type="entry name" value="Membrane_Transporter-Flippase"/>
</dbReference>
<feature type="transmembrane region" description="Helical" evidence="7">
    <location>
        <begin position="401"/>
        <end position="423"/>
    </location>
</feature>
<feature type="transmembrane region" description="Helical" evidence="7">
    <location>
        <begin position="208"/>
        <end position="233"/>
    </location>
</feature>
<dbReference type="GO" id="GO:0042910">
    <property type="term" value="F:xenobiotic transmembrane transporter activity"/>
    <property type="evidence" value="ECO:0007669"/>
    <property type="project" value="InterPro"/>
</dbReference>
<reference evidence="9" key="2">
    <citation type="journal article" date="2023" name="MicrobiologyOpen">
        <title>Genomics of the tumorigenes clade of the family Rhizobiaceae and description of Rhizobium rhododendri sp. nov.</title>
        <authorList>
            <person name="Kuzmanovic N."/>
            <person name="diCenzo G.C."/>
            <person name="Bunk B."/>
            <person name="Sproeer C."/>
            <person name="Fruehling A."/>
            <person name="Neumann-Schaal M."/>
            <person name="Overmann J."/>
            <person name="Smalla K."/>
        </authorList>
    </citation>
    <scope>NUCLEOTIDE SEQUENCE [LARGE SCALE GENOMIC DNA]</scope>
    <source>
        <strain evidence="9">1078</strain>
        <plasmid evidence="9">pRt1078</plasmid>
    </source>
</reference>
<dbReference type="GO" id="GO:0015297">
    <property type="term" value="F:antiporter activity"/>
    <property type="evidence" value="ECO:0007669"/>
    <property type="project" value="InterPro"/>
</dbReference>
<evidence type="ECO:0000256" key="6">
    <source>
        <dbReference type="ARBA" id="ARBA00023136"/>
    </source>
</evidence>
<evidence type="ECO:0000256" key="7">
    <source>
        <dbReference type="SAM" id="Phobius"/>
    </source>
</evidence>
<dbReference type="InterPro" id="IPR002528">
    <property type="entry name" value="MATE_fam"/>
</dbReference>
<feature type="transmembrane region" description="Helical" evidence="7">
    <location>
        <begin position="62"/>
        <end position="86"/>
    </location>
</feature>
<keyword evidence="6 7" id="KW-0472">Membrane</keyword>
<feature type="transmembrane region" description="Helical" evidence="7">
    <location>
        <begin position="149"/>
        <end position="170"/>
    </location>
</feature>
<evidence type="ECO:0000256" key="1">
    <source>
        <dbReference type="ARBA" id="ARBA00004429"/>
    </source>
</evidence>
<dbReference type="KEGG" id="rtu:PR017_19075"/>
<evidence type="ECO:0000313" key="9">
    <source>
        <dbReference type="Proteomes" id="UP000249499"/>
    </source>
</evidence>
<keyword evidence="5 7" id="KW-1133">Transmembrane helix</keyword>
<keyword evidence="9" id="KW-1185">Reference proteome</keyword>
<dbReference type="CDD" id="cd13148">
    <property type="entry name" value="MATE_like_3"/>
    <property type="match status" value="1"/>
</dbReference>
<feature type="transmembrane region" description="Helical" evidence="7">
    <location>
        <begin position="107"/>
        <end position="129"/>
    </location>
</feature>
<geneLocation type="plasmid" evidence="8 9">
    <name>pRt1078</name>
</geneLocation>
<dbReference type="PIRSF" id="PIRSF006603">
    <property type="entry name" value="DinF"/>
    <property type="match status" value="1"/>
</dbReference>
<feature type="transmembrane region" description="Helical" evidence="7">
    <location>
        <begin position="300"/>
        <end position="320"/>
    </location>
</feature>
<name>A0AAF1KSH8_9HYPH</name>
<feature type="transmembrane region" description="Helical" evidence="7">
    <location>
        <begin position="254"/>
        <end position="280"/>
    </location>
</feature>
<comment type="subcellular location">
    <subcellularLocation>
        <location evidence="1">Cell inner membrane</location>
        <topology evidence="1">Multi-pass membrane protein</topology>
    </subcellularLocation>
</comment>
<organism evidence="8 9">
    <name type="scientific">Rhizobium tumorigenes</name>
    <dbReference type="NCBI Taxonomy" id="2041385"/>
    <lineage>
        <taxon>Bacteria</taxon>
        <taxon>Pseudomonadati</taxon>
        <taxon>Pseudomonadota</taxon>
        <taxon>Alphaproteobacteria</taxon>
        <taxon>Hyphomicrobiales</taxon>
        <taxon>Rhizobiaceae</taxon>
        <taxon>Rhizobium/Agrobacterium group</taxon>
        <taxon>Rhizobium</taxon>
    </lineage>
</organism>
<evidence type="ECO:0000256" key="4">
    <source>
        <dbReference type="ARBA" id="ARBA00022692"/>
    </source>
</evidence>
<dbReference type="PANTHER" id="PTHR43549">
    <property type="entry name" value="MULTIDRUG RESISTANCE PROTEIN YPNP-RELATED"/>
    <property type="match status" value="1"/>
</dbReference>
<protein>
    <submittedName>
        <fullName evidence="8">MATE family efflux transporter</fullName>
    </submittedName>
</protein>
<dbReference type="EMBL" id="CP117256">
    <property type="protein sequence ID" value="WFR97992.1"/>
    <property type="molecule type" value="Genomic_DNA"/>
</dbReference>
<gene>
    <name evidence="8" type="ORF">PR017_19075</name>
</gene>
<feature type="transmembrane region" description="Helical" evidence="7">
    <location>
        <begin position="332"/>
        <end position="353"/>
    </location>
</feature>
<dbReference type="Proteomes" id="UP000249499">
    <property type="component" value="Plasmid pRt1078"/>
</dbReference>
<proteinExistence type="predicted"/>
<keyword evidence="3" id="KW-1003">Cell membrane</keyword>
<feature type="transmembrane region" description="Helical" evidence="7">
    <location>
        <begin position="29"/>
        <end position="50"/>
    </location>
</feature>
<keyword evidence="4 7" id="KW-0812">Transmembrane</keyword>
<evidence type="ECO:0000256" key="2">
    <source>
        <dbReference type="ARBA" id="ARBA00022448"/>
    </source>
</evidence>
<feature type="transmembrane region" description="Helical" evidence="7">
    <location>
        <begin position="429"/>
        <end position="451"/>
    </location>
</feature>
<dbReference type="PANTHER" id="PTHR43549:SF3">
    <property type="entry name" value="MULTIDRUG RESISTANCE PROTEIN YPNP-RELATED"/>
    <property type="match status" value="1"/>
</dbReference>
<dbReference type="RefSeq" id="WP_279619549.1">
    <property type="nucleotide sequence ID" value="NZ_CP117256.1"/>
</dbReference>
<evidence type="ECO:0000313" key="8">
    <source>
        <dbReference type="EMBL" id="WFR97992.1"/>
    </source>
</evidence>
<reference evidence="8 9" key="1">
    <citation type="journal article" date="2018" name="Sci. Rep.">
        <title>Rhizobium tumorigenes sp. nov., a novel plant tumorigenic bacterium isolated from cane gall tumors on thornless blackberry.</title>
        <authorList>
            <person name="Kuzmanovi N."/>
            <person name="Smalla K."/>
            <person name="Gronow S."/>
            <person name="PuBawska J."/>
        </authorList>
    </citation>
    <scope>NUCLEOTIDE SEQUENCE [LARGE SCALE GENOMIC DNA]</scope>
    <source>
        <strain evidence="8 9">1078</strain>
    </source>
</reference>
<dbReference type="Pfam" id="PF01554">
    <property type="entry name" value="MatE"/>
    <property type="match status" value="2"/>
</dbReference>
<sequence>MTHATDAIAQPSPMNPRIRRMLTDPILPMLVRLAWPNVLIMLVQASTGLIETWWLSHLGTDVLAGMALVFPAVMLMQMMSAGAFGGAISSGIARALGGGRNADANQLATHAIIINVILGFIFTAIMLAFGRRIYRALGGGGSEIETALIYSNVVFSGMAFVWLMNGLASIVRGTGNVLVPGIVTCGGAIVLVFVSPLLIFGFGPVPAMGVAGGGLALLLYNFCGTAILGWYILSGRNAVVFGRDALSFDRFRDIARLGAVSSVNSVLTNVTIGVATAIVAAHSSVQAVAGFGTAARLEYLLMPVIFGIGAPMVALIGTNIGAGQCDRAIKIALTGAALSFAITETIGIIAAIFPHEWISLFSHAAGAIDTGVSYLQVIGPVYGFSGMGMALYFASQGAGQLRWPMCCGLLRLAVAGVGGWLAVEISGSLQGLYAAMAIALVVYSTLLALAIRSGVWFHASADEGSGSLRPQPSRGQH</sequence>